<dbReference type="RefSeq" id="WP_051889453.1">
    <property type="nucleotide sequence ID" value="NZ_BHZF01000001.1"/>
</dbReference>
<dbReference type="EMBL" id="QPJS01000001">
    <property type="protein sequence ID" value="RCX04813.1"/>
    <property type="molecule type" value="Genomic_DNA"/>
</dbReference>
<dbReference type="CDD" id="cd13961">
    <property type="entry name" value="PT_UbiA_DGGGPS"/>
    <property type="match status" value="1"/>
</dbReference>
<keyword evidence="2" id="KW-1003">Cell membrane</keyword>
<keyword evidence="8" id="KW-1185">Reference proteome</keyword>
<evidence type="ECO:0000256" key="6">
    <source>
        <dbReference type="SAM" id="Phobius"/>
    </source>
</evidence>
<keyword evidence="5 6" id="KW-0472">Membrane</keyword>
<evidence type="ECO:0000256" key="2">
    <source>
        <dbReference type="ARBA" id="ARBA00022475"/>
    </source>
</evidence>
<feature type="transmembrane region" description="Helical" evidence="6">
    <location>
        <begin position="153"/>
        <end position="173"/>
    </location>
</feature>
<dbReference type="AlphaFoldDB" id="A0A369A6N4"/>
<keyword evidence="3 6" id="KW-0812">Transmembrane</keyword>
<feature type="transmembrane region" description="Helical" evidence="6">
    <location>
        <begin position="179"/>
        <end position="197"/>
    </location>
</feature>
<dbReference type="PANTHER" id="PTHR42723:SF1">
    <property type="entry name" value="CHLOROPHYLL SYNTHASE, CHLOROPLASTIC"/>
    <property type="match status" value="1"/>
</dbReference>
<feature type="transmembrane region" description="Helical" evidence="6">
    <location>
        <begin position="108"/>
        <end position="141"/>
    </location>
</feature>
<dbReference type="Gene3D" id="1.10.357.140">
    <property type="entry name" value="UbiA prenyltransferase"/>
    <property type="match status" value="1"/>
</dbReference>
<sequence length="307" mass="35454">MTSDRGERTHIPKHPSFVKILALLSQARWHNISVLALSQYLAVFFVLNDISNWKTVITDWVLHLIVLSGLLIVAAGFLINNFYDREKDLINRPNRTLFEAYLDKDLAVMLYLLLNAVALVISLAISVRAFVYYLVFVFLLWMYSHKIKKKPMAGNLMASFLAIYPFFAVFIYYKLHNVYVALYTFLIWTLLYTRELVKDLESLKGDLLLGYKTLPVVIGKLNSLKYLRFVLAVDCVVFVLFYRHTYHALPSAGTYALCVALVLVMLLVSTFVRASYTLISIWHNAFRLLIFIGICFLAIESQWSFVY</sequence>
<keyword evidence="7" id="KW-0808">Transferase</keyword>
<evidence type="ECO:0000256" key="4">
    <source>
        <dbReference type="ARBA" id="ARBA00022989"/>
    </source>
</evidence>
<keyword evidence="4 6" id="KW-1133">Transmembrane helix</keyword>
<evidence type="ECO:0000256" key="3">
    <source>
        <dbReference type="ARBA" id="ARBA00022692"/>
    </source>
</evidence>
<dbReference type="Pfam" id="PF01040">
    <property type="entry name" value="UbiA"/>
    <property type="match status" value="1"/>
</dbReference>
<dbReference type="PANTHER" id="PTHR42723">
    <property type="entry name" value="CHLOROPHYLL SYNTHASE"/>
    <property type="match status" value="1"/>
</dbReference>
<dbReference type="InterPro" id="IPR000537">
    <property type="entry name" value="UbiA_prenyltransferase"/>
</dbReference>
<dbReference type="InterPro" id="IPR050475">
    <property type="entry name" value="Prenyltransferase_related"/>
</dbReference>
<feature type="transmembrane region" description="Helical" evidence="6">
    <location>
        <begin position="284"/>
        <end position="305"/>
    </location>
</feature>
<evidence type="ECO:0000313" key="8">
    <source>
        <dbReference type="Proteomes" id="UP000253517"/>
    </source>
</evidence>
<dbReference type="InterPro" id="IPR044878">
    <property type="entry name" value="UbiA_sf"/>
</dbReference>
<organism evidence="7 8">
    <name type="scientific">Schleiferia thermophila</name>
    <dbReference type="NCBI Taxonomy" id="884107"/>
    <lineage>
        <taxon>Bacteria</taxon>
        <taxon>Pseudomonadati</taxon>
        <taxon>Bacteroidota</taxon>
        <taxon>Flavobacteriia</taxon>
        <taxon>Flavobacteriales</taxon>
        <taxon>Schleiferiaceae</taxon>
        <taxon>Schleiferia</taxon>
    </lineage>
</organism>
<proteinExistence type="predicted"/>
<protein>
    <submittedName>
        <fullName evidence="7">4-hydroxybenzoate polyprenyltransferase</fullName>
    </submittedName>
</protein>
<dbReference type="GO" id="GO:0016020">
    <property type="term" value="C:membrane"/>
    <property type="evidence" value="ECO:0007669"/>
    <property type="project" value="UniProtKB-SubCell"/>
</dbReference>
<evidence type="ECO:0000256" key="5">
    <source>
        <dbReference type="ARBA" id="ARBA00023136"/>
    </source>
</evidence>
<evidence type="ECO:0000313" key="7">
    <source>
        <dbReference type="EMBL" id="RCX04813.1"/>
    </source>
</evidence>
<feature type="transmembrane region" description="Helical" evidence="6">
    <location>
        <begin position="29"/>
        <end position="48"/>
    </location>
</feature>
<dbReference type="Proteomes" id="UP000253517">
    <property type="component" value="Unassembled WGS sequence"/>
</dbReference>
<reference evidence="7 8" key="1">
    <citation type="submission" date="2018-07" db="EMBL/GenBank/DDBJ databases">
        <title>Genomic Encyclopedia of Type Strains, Phase IV (KMG-IV): sequencing the most valuable type-strain genomes for metagenomic binning, comparative biology and taxonomic classification.</title>
        <authorList>
            <person name="Goeker M."/>
        </authorList>
    </citation>
    <scope>NUCLEOTIDE SEQUENCE [LARGE SCALE GENOMIC DNA]</scope>
    <source>
        <strain evidence="7 8">DSM 21410</strain>
    </source>
</reference>
<accession>A0A369A6N4</accession>
<feature type="transmembrane region" description="Helical" evidence="6">
    <location>
        <begin position="60"/>
        <end position="79"/>
    </location>
</feature>
<name>A0A369A6N4_9FLAO</name>
<comment type="subcellular location">
    <subcellularLocation>
        <location evidence="1">Membrane</location>
        <topology evidence="1">Multi-pass membrane protein</topology>
    </subcellularLocation>
</comment>
<evidence type="ECO:0000256" key="1">
    <source>
        <dbReference type="ARBA" id="ARBA00004141"/>
    </source>
</evidence>
<dbReference type="GO" id="GO:0016765">
    <property type="term" value="F:transferase activity, transferring alkyl or aryl (other than methyl) groups"/>
    <property type="evidence" value="ECO:0007669"/>
    <property type="project" value="InterPro"/>
</dbReference>
<comment type="caution">
    <text evidence="7">The sequence shown here is derived from an EMBL/GenBank/DDBJ whole genome shotgun (WGS) entry which is preliminary data.</text>
</comment>
<feature type="transmembrane region" description="Helical" evidence="6">
    <location>
        <begin position="252"/>
        <end position="272"/>
    </location>
</feature>
<gene>
    <name evidence="7" type="ORF">DES35_10183</name>
</gene>